<feature type="compositionally biased region" description="Basic and acidic residues" evidence="1">
    <location>
        <begin position="213"/>
        <end position="231"/>
    </location>
</feature>
<feature type="domain" description="DUF1985" evidence="2">
    <location>
        <begin position="58"/>
        <end position="181"/>
    </location>
</feature>
<dbReference type="PANTHER" id="PTHR48449">
    <property type="entry name" value="DUF1985 DOMAIN-CONTAINING PROTEIN"/>
    <property type="match status" value="1"/>
</dbReference>
<evidence type="ECO:0000313" key="3">
    <source>
        <dbReference type="EMBL" id="CAA2986374.1"/>
    </source>
</evidence>
<feature type="compositionally biased region" description="Basic and acidic residues" evidence="1">
    <location>
        <begin position="367"/>
        <end position="383"/>
    </location>
</feature>
<evidence type="ECO:0000259" key="2">
    <source>
        <dbReference type="Pfam" id="PF09331"/>
    </source>
</evidence>
<organism evidence="3 4">
    <name type="scientific">Olea europaea subsp. europaea</name>
    <dbReference type="NCBI Taxonomy" id="158383"/>
    <lineage>
        <taxon>Eukaryota</taxon>
        <taxon>Viridiplantae</taxon>
        <taxon>Streptophyta</taxon>
        <taxon>Embryophyta</taxon>
        <taxon>Tracheophyta</taxon>
        <taxon>Spermatophyta</taxon>
        <taxon>Magnoliopsida</taxon>
        <taxon>eudicotyledons</taxon>
        <taxon>Gunneridae</taxon>
        <taxon>Pentapetalae</taxon>
        <taxon>asterids</taxon>
        <taxon>lamiids</taxon>
        <taxon>Lamiales</taxon>
        <taxon>Oleaceae</taxon>
        <taxon>Oleeae</taxon>
        <taxon>Olea</taxon>
    </lineage>
</organism>
<comment type="caution">
    <text evidence="3">The sequence shown here is derived from an EMBL/GenBank/DDBJ whole genome shotgun (WGS) entry which is preliminary data.</text>
</comment>
<dbReference type="OrthoDB" id="1114298at2759"/>
<dbReference type="EMBL" id="CACTIH010003857">
    <property type="protein sequence ID" value="CAA2986374.1"/>
    <property type="molecule type" value="Genomic_DNA"/>
</dbReference>
<dbReference type="Pfam" id="PF09331">
    <property type="entry name" value="DUF1985"/>
    <property type="match status" value="1"/>
</dbReference>
<gene>
    <name evidence="3" type="ORF">OLEA9_A098759</name>
</gene>
<dbReference type="InterPro" id="IPR015410">
    <property type="entry name" value="DUF1985"/>
</dbReference>
<sequence>MYSCPSRISQRSNLKYVKTVMDHFDSRLRVDFRNSCLGLLVDVPEIQFSAQLILTLVCRGIHCDKSHELWFNVQGHLTQFGLQEYDIITRLHAGSFSEGDWYTKALEKRRLKEKYFKSLEKISCAQLEKTFVHVSTPQADRYKLGLALIVERVITALDDNVGIDEDTLSLVDNLELFFSTPGPKSVVEPQFHEAASANGEHDGSAMSDDHDDESGTRVEDDKTSASDDRQTPEGNGDDGFKADESGDSSRDTSSETGAGDTEDDEDASGRQSGALPTPMDAPSTSALQGTRGGLTMTREGVEGMLLDQHILIEMRLLTVKLEIIQHVIEEFARLRDFITTLLPSSGGTSTSTIAHVVNEQNIWDDIHEMDGEGGDERSPHNDDHADEGEIQEVNGGDERSPQDDNRAEEGEMQEVNGEIVPMLPSDDNEEAPSTHDVTEVEGTGLF</sequence>
<accession>A0A8S0S595</accession>
<dbReference type="Gramene" id="OE9A098759T1">
    <property type="protein sequence ID" value="OE9A098759C1"/>
    <property type="gene ID" value="OE9A098759"/>
</dbReference>
<name>A0A8S0S595_OLEEU</name>
<feature type="compositionally biased region" description="Basic and acidic residues" evidence="1">
    <location>
        <begin position="396"/>
        <end position="409"/>
    </location>
</feature>
<evidence type="ECO:0000256" key="1">
    <source>
        <dbReference type="SAM" id="MobiDB-lite"/>
    </source>
</evidence>
<dbReference type="AlphaFoldDB" id="A0A8S0S595"/>
<feature type="compositionally biased region" description="Basic and acidic residues" evidence="1">
    <location>
        <begin position="238"/>
        <end position="253"/>
    </location>
</feature>
<feature type="region of interest" description="Disordered" evidence="1">
    <location>
        <begin position="195"/>
        <end position="292"/>
    </location>
</feature>
<proteinExistence type="predicted"/>
<dbReference type="Proteomes" id="UP000594638">
    <property type="component" value="Unassembled WGS sequence"/>
</dbReference>
<evidence type="ECO:0000313" key="4">
    <source>
        <dbReference type="Proteomes" id="UP000594638"/>
    </source>
</evidence>
<reference evidence="3 4" key="1">
    <citation type="submission" date="2019-12" db="EMBL/GenBank/DDBJ databases">
        <authorList>
            <person name="Alioto T."/>
            <person name="Alioto T."/>
            <person name="Gomez Garrido J."/>
        </authorList>
    </citation>
    <scope>NUCLEOTIDE SEQUENCE [LARGE SCALE GENOMIC DNA]</scope>
</reference>
<keyword evidence="4" id="KW-1185">Reference proteome</keyword>
<feature type="region of interest" description="Disordered" evidence="1">
    <location>
        <begin position="367"/>
        <end position="446"/>
    </location>
</feature>
<protein>
    <recommendedName>
        <fullName evidence="2">DUF1985 domain-containing protein</fullName>
    </recommendedName>
</protein>
<dbReference type="PANTHER" id="PTHR48449:SF1">
    <property type="entry name" value="DUF1985 DOMAIN-CONTAINING PROTEIN"/>
    <property type="match status" value="1"/>
</dbReference>